<keyword evidence="4" id="KW-1185">Reference proteome</keyword>
<evidence type="ECO:0000313" key="3">
    <source>
        <dbReference type="EnsemblProtists" id="EOD04801"/>
    </source>
</evidence>
<reference evidence="3" key="2">
    <citation type="submission" date="2024-10" db="UniProtKB">
        <authorList>
            <consortium name="EnsemblProtists"/>
        </authorList>
    </citation>
    <scope>IDENTIFICATION</scope>
</reference>
<organism evidence="3 4">
    <name type="scientific">Emiliania huxleyi (strain CCMP1516)</name>
    <dbReference type="NCBI Taxonomy" id="280463"/>
    <lineage>
        <taxon>Eukaryota</taxon>
        <taxon>Haptista</taxon>
        <taxon>Haptophyta</taxon>
        <taxon>Prymnesiophyceae</taxon>
        <taxon>Isochrysidales</taxon>
        <taxon>Noelaerhabdaceae</taxon>
        <taxon>Emiliania</taxon>
    </lineage>
</organism>
<dbReference type="RefSeq" id="XP_005757230.1">
    <property type="nucleotide sequence ID" value="XM_005757173.1"/>
</dbReference>
<proteinExistence type="predicted"/>
<dbReference type="PaxDb" id="2903-EOD04801"/>
<feature type="compositionally biased region" description="Gly residues" evidence="1">
    <location>
        <begin position="129"/>
        <end position="145"/>
    </location>
</feature>
<dbReference type="EnsemblProtists" id="EOD04801">
    <property type="protein sequence ID" value="EOD04801"/>
    <property type="gene ID" value="EMIHUDRAFT_446613"/>
</dbReference>
<evidence type="ECO:0000259" key="2">
    <source>
        <dbReference type="PROSITE" id="PS51725"/>
    </source>
</evidence>
<feature type="region of interest" description="Disordered" evidence="1">
    <location>
        <begin position="119"/>
        <end position="159"/>
    </location>
</feature>
<dbReference type="KEGG" id="ehx:EMIHUDRAFT_446613"/>
<reference evidence="4" key="1">
    <citation type="journal article" date="2013" name="Nature">
        <title>Pan genome of the phytoplankton Emiliania underpins its global distribution.</title>
        <authorList>
            <person name="Read B.A."/>
            <person name="Kegel J."/>
            <person name="Klute M.J."/>
            <person name="Kuo A."/>
            <person name="Lefebvre S.C."/>
            <person name="Maumus F."/>
            <person name="Mayer C."/>
            <person name="Miller J."/>
            <person name="Monier A."/>
            <person name="Salamov A."/>
            <person name="Young J."/>
            <person name="Aguilar M."/>
            <person name="Claverie J.M."/>
            <person name="Frickenhaus S."/>
            <person name="Gonzalez K."/>
            <person name="Herman E.K."/>
            <person name="Lin Y.C."/>
            <person name="Napier J."/>
            <person name="Ogata H."/>
            <person name="Sarno A.F."/>
            <person name="Shmutz J."/>
            <person name="Schroeder D."/>
            <person name="de Vargas C."/>
            <person name="Verret F."/>
            <person name="von Dassow P."/>
            <person name="Valentin K."/>
            <person name="Van de Peer Y."/>
            <person name="Wheeler G."/>
            <person name="Dacks J.B."/>
            <person name="Delwiche C.F."/>
            <person name="Dyhrman S.T."/>
            <person name="Glockner G."/>
            <person name="John U."/>
            <person name="Richards T."/>
            <person name="Worden A.Z."/>
            <person name="Zhang X."/>
            <person name="Grigoriev I.V."/>
            <person name="Allen A.E."/>
            <person name="Bidle K."/>
            <person name="Borodovsky M."/>
            <person name="Bowler C."/>
            <person name="Brownlee C."/>
            <person name="Cock J.M."/>
            <person name="Elias M."/>
            <person name="Gladyshev V.N."/>
            <person name="Groth M."/>
            <person name="Guda C."/>
            <person name="Hadaegh A."/>
            <person name="Iglesias-Rodriguez M.D."/>
            <person name="Jenkins J."/>
            <person name="Jones B.M."/>
            <person name="Lawson T."/>
            <person name="Leese F."/>
            <person name="Lindquist E."/>
            <person name="Lobanov A."/>
            <person name="Lomsadze A."/>
            <person name="Malik S.B."/>
            <person name="Marsh M.E."/>
            <person name="Mackinder L."/>
            <person name="Mock T."/>
            <person name="Mueller-Roeber B."/>
            <person name="Pagarete A."/>
            <person name="Parker M."/>
            <person name="Probert I."/>
            <person name="Quesneville H."/>
            <person name="Raines C."/>
            <person name="Rensing S.A."/>
            <person name="Riano-Pachon D.M."/>
            <person name="Richier S."/>
            <person name="Rokitta S."/>
            <person name="Shiraiwa Y."/>
            <person name="Soanes D.M."/>
            <person name="van der Giezen M."/>
            <person name="Wahlund T.M."/>
            <person name="Williams B."/>
            <person name="Wilson W."/>
            <person name="Wolfe G."/>
            <person name="Wurch L.L."/>
        </authorList>
    </citation>
    <scope>NUCLEOTIDE SEQUENCE</scope>
</reference>
<dbReference type="PROSITE" id="PS51725">
    <property type="entry name" value="ABM"/>
    <property type="match status" value="1"/>
</dbReference>
<dbReference type="InterPro" id="IPR050404">
    <property type="entry name" value="Heme-degrading_MO"/>
</dbReference>
<dbReference type="PANTHER" id="PTHR34474:SF2">
    <property type="entry name" value="SIGNAL TRANSDUCTION PROTEIN TRAP"/>
    <property type="match status" value="1"/>
</dbReference>
<evidence type="ECO:0000256" key="1">
    <source>
        <dbReference type="SAM" id="MobiDB-lite"/>
    </source>
</evidence>
<sequence length="174" mass="18417">MVLATMQNTKGKPKVALWDGLLPVSVVPPAPTPGGWREIEADGKAMLDGEVYVAMNRFSVLPGMESGFEQRFASRESTLASRDGFQGFLLLRRDGAPDDGFTHSTLSVWRDKAAFEAWRGSEDRAGKPKPGGGGGAGGADGEGGPPKGPPQMFAKPPEPSFYEGILVLESARGI</sequence>
<protein>
    <recommendedName>
        <fullName evidence="2">ABM domain-containing protein</fullName>
    </recommendedName>
</protein>
<dbReference type="HOGENOM" id="CLU_1542910_0_0_1"/>
<evidence type="ECO:0000313" key="4">
    <source>
        <dbReference type="Proteomes" id="UP000013827"/>
    </source>
</evidence>
<dbReference type="GeneID" id="17250950"/>
<dbReference type="AlphaFoldDB" id="A0A0D3I0L6"/>
<dbReference type="InterPro" id="IPR011008">
    <property type="entry name" value="Dimeric_a/b-barrel"/>
</dbReference>
<dbReference type="OMA" id="MSAWESR"/>
<name>A0A0D3I0L6_EMIH1</name>
<dbReference type="Pfam" id="PF03992">
    <property type="entry name" value="ABM"/>
    <property type="match status" value="1"/>
</dbReference>
<dbReference type="InterPro" id="IPR007138">
    <property type="entry name" value="ABM_dom"/>
</dbReference>
<accession>A0A0D3I0L6</accession>
<dbReference type="Proteomes" id="UP000013827">
    <property type="component" value="Unassembled WGS sequence"/>
</dbReference>
<dbReference type="Gene3D" id="3.30.70.100">
    <property type="match status" value="1"/>
</dbReference>
<dbReference type="SUPFAM" id="SSF54909">
    <property type="entry name" value="Dimeric alpha+beta barrel"/>
    <property type="match status" value="1"/>
</dbReference>
<feature type="domain" description="ABM" evidence="2">
    <location>
        <begin position="52"/>
        <end position="152"/>
    </location>
</feature>
<dbReference type="eggNOG" id="ENOG502RZAF">
    <property type="taxonomic scope" value="Eukaryota"/>
</dbReference>
<dbReference type="PANTHER" id="PTHR34474">
    <property type="entry name" value="SIGNAL TRANSDUCTION PROTEIN TRAP"/>
    <property type="match status" value="1"/>
</dbReference>